<dbReference type="Proteomes" id="UP001407405">
    <property type="component" value="Unassembled WGS sequence"/>
</dbReference>
<name>A0ABU9VT23_9CLOT</name>
<keyword evidence="2" id="KW-1185">Reference proteome</keyword>
<comment type="caution">
    <text evidence="1">The sequence shown here is derived from an EMBL/GenBank/DDBJ whole genome shotgun (WGS) entry which is preliminary data.</text>
</comment>
<evidence type="ECO:0000313" key="1">
    <source>
        <dbReference type="EMBL" id="MEN1760317.1"/>
    </source>
</evidence>
<dbReference type="EMBL" id="JBCITM010000006">
    <property type="protein sequence ID" value="MEN1760317.1"/>
    <property type="molecule type" value="Genomic_DNA"/>
</dbReference>
<gene>
    <name evidence="1" type="ORF">AAIG11_07525</name>
</gene>
<proteinExistence type="predicted"/>
<organism evidence="1 2">
    <name type="scientific">Anoxynatronum sibiricum</name>
    <dbReference type="NCBI Taxonomy" id="210623"/>
    <lineage>
        <taxon>Bacteria</taxon>
        <taxon>Bacillati</taxon>
        <taxon>Bacillota</taxon>
        <taxon>Clostridia</taxon>
        <taxon>Eubacteriales</taxon>
        <taxon>Clostridiaceae</taxon>
        <taxon>Anoxynatronum</taxon>
    </lineage>
</organism>
<protein>
    <submittedName>
        <fullName evidence="1">Uncharacterized protein</fullName>
    </submittedName>
</protein>
<sequence>MKAHGKKRAAAVVLIIVLLVAAVAGTYYLFFSDRSTSDQVATGADHELAETKTPVDKPAAANSLVMEKIGKVRELQQESQYEEANELLYQLVMTDLETFSEVIEFEALTALLMENHQSQQAVTVARDAINRGMSSPHLEGFAYAFENKVLVDMKTADVTGDGSVENLMIFADSNEGSVTEGFVMVIRQPESGEVLDIEEIDYMGFFMELIAADLTGDGVSDYMFSIHSGGTAGFMDHYAYSLKNGVKVDLLEELQISVNFQFKDHYIVSITCRESGKGIDIRLGDEHQEAYEAAGYYRNGQFVEDGGYFRGMYLSTFPLDHSDQSGLRYATGAVGGLFNSDFVANIEVDYIWEDGGFVATELLVDPLEGEIVSRYAVEKFDERRIAQVNRPYFKYFGLHESTILYEMGTPMDTGYYNGGTYFKYDEIVLVVDHNQEVSAVLFSDLPDAPVGTSFKKIKEIYGEPDAEGISEMDNTWFLMYTIDETYVVDISGFNGPSSDWVEIRWYKN</sequence>
<reference evidence="1 2" key="1">
    <citation type="submission" date="2024-04" db="EMBL/GenBank/DDBJ databases">
        <title>Genome sequencing and metabolic network reconstruction of aminoacids and betaine degradation by Anoxynatronum sibiricum.</title>
        <authorList>
            <person name="Detkova E.N."/>
            <person name="Boltjanskaja Y.V."/>
            <person name="Mardanov A.V."/>
            <person name="Kevbrin V."/>
        </authorList>
    </citation>
    <scope>NUCLEOTIDE SEQUENCE [LARGE SCALE GENOMIC DNA]</scope>
    <source>
        <strain evidence="1 2">Z-7981</strain>
    </source>
</reference>
<evidence type="ECO:0000313" key="2">
    <source>
        <dbReference type="Proteomes" id="UP001407405"/>
    </source>
</evidence>
<accession>A0ABU9VT23</accession>